<evidence type="ECO:0000313" key="6">
    <source>
        <dbReference type="EMBL" id="KAF5759746.1"/>
    </source>
</evidence>
<dbReference type="Gramene" id="mRNA:HanXRQr2_Chr16g0745061">
    <property type="protein sequence ID" value="mRNA:HanXRQr2_Chr16g0745061"/>
    <property type="gene ID" value="HanXRQr2_Chr16g0745061"/>
</dbReference>
<evidence type="ECO:0000256" key="3">
    <source>
        <dbReference type="ARBA" id="ARBA00023125"/>
    </source>
</evidence>
<dbReference type="GO" id="GO:0003677">
    <property type="term" value="F:DNA binding"/>
    <property type="evidence" value="ECO:0007669"/>
    <property type="project" value="UniProtKB-KW"/>
</dbReference>
<dbReference type="SUPFAM" id="SSF101936">
    <property type="entry name" value="DNA-binding pseudobarrel domain"/>
    <property type="match status" value="1"/>
</dbReference>
<dbReference type="EMBL" id="MNCJ02000331">
    <property type="protein sequence ID" value="KAF5759746.1"/>
    <property type="molecule type" value="Genomic_DNA"/>
</dbReference>
<keyword evidence="7" id="KW-1185">Reference proteome</keyword>
<reference evidence="6" key="1">
    <citation type="journal article" date="2017" name="Nature">
        <title>The sunflower genome provides insights into oil metabolism, flowering and Asterid evolution.</title>
        <authorList>
            <person name="Badouin H."/>
            <person name="Gouzy J."/>
            <person name="Grassa C.J."/>
            <person name="Murat F."/>
            <person name="Staton S.E."/>
            <person name="Cottret L."/>
            <person name="Lelandais-Briere C."/>
            <person name="Owens G.L."/>
            <person name="Carrere S."/>
            <person name="Mayjonade B."/>
            <person name="Legrand L."/>
            <person name="Gill N."/>
            <person name="Kane N.C."/>
            <person name="Bowers J.E."/>
            <person name="Hubner S."/>
            <person name="Bellec A."/>
            <person name="Berard A."/>
            <person name="Berges H."/>
            <person name="Blanchet N."/>
            <person name="Boniface M.C."/>
            <person name="Brunel D."/>
            <person name="Catrice O."/>
            <person name="Chaidir N."/>
            <person name="Claudel C."/>
            <person name="Donnadieu C."/>
            <person name="Faraut T."/>
            <person name="Fievet G."/>
            <person name="Helmstetter N."/>
            <person name="King M."/>
            <person name="Knapp S.J."/>
            <person name="Lai Z."/>
            <person name="Le Paslier M.C."/>
            <person name="Lippi Y."/>
            <person name="Lorenzon L."/>
            <person name="Mandel J.R."/>
            <person name="Marage G."/>
            <person name="Marchand G."/>
            <person name="Marquand E."/>
            <person name="Bret-Mestries E."/>
            <person name="Morien E."/>
            <person name="Nambeesan S."/>
            <person name="Nguyen T."/>
            <person name="Pegot-Espagnet P."/>
            <person name="Pouilly N."/>
            <person name="Raftis F."/>
            <person name="Sallet E."/>
            <person name="Schiex T."/>
            <person name="Thomas J."/>
            <person name="Vandecasteele C."/>
            <person name="Vares D."/>
            <person name="Vear F."/>
            <person name="Vautrin S."/>
            <person name="Crespi M."/>
            <person name="Mangin B."/>
            <person name="Burke J.M."/>
            <person name="Salse J."/>
            <person name="Munos S."/>
            <person name="Vincourt P."/>
            <person name="Rieseberg L.H."/>
            <person name="Langlade N.B."/>
        </authorList>
    </citation>
    <scope>NUCLEOTIDE SEQUENCE</scope>
    <source>
        <tissue evidence="6">Leaves</tissue>
    </source>
</reference>
<evidence type="ECO:0000313" key="7">
    <source>
        <dbReference type="Proteomes" id="UP000215914"/>
    </source>
</evidence>
<reference evidence="6" key="2">
    <citation type="submission" date="2020-06" db="EMBL/GenBank/DDBJ databases">
        <title>Helianthus annuus Genome sequencing and assembly Release 2.</title>
        <authorList>
            <person name="Gouzy J."/>
            <person name="Langlade N."/>
            <person name="Munos S."/>
        </authorList>
    </citation>
    <scope>NUCLEOTIDE SEQUENCE</scope>
    <source>
        <tissue evidence="6">Leaves</tissue>
    </source>
</reference>
<keyword evidence="4" id="KW-0804">Transcription</keyword>
<comment type="caution">
    <text evidence="6">The sequence shown here is derived from an EMBL/GenBank/DDBJ whole genome shotgun (WGS) entry which is preliminary data.</text>
</comment>
<keyword evidence="5" id="KW-0539">Nucleus</keyword>
<name>A0A9K3GYF8_HELAN</name>
<accession>A0A9K3GYF8</accession>
<evidence type="ECO:0000256" key="5">
    <source>
        <dbReference type="ARBA" id="ARBA00023242"/>
    </source>
</evidence>
<dbReference type="InterPro" id="IPR015300">
    <property type="entry name" value="DNA-bd_pseudobarrel_sf"/>
</dbReference>
<evidence type="ECO:0000256" key="4">
    <source>
        <dbReference type="ARBA" id="ARBA00023163"/>
    </source>
</evidence>
<dbReference type="Proteomes" id="UP000215914">
    <property type="component" value="Unassembled WGS sequence"/>
</dbReference>
<gene>
    <name evidence="6" type="ORF">HanXRQr2_Chr16g0745061</name>
</gene>
<keyword evidence="2" id="KW-0805">Transcription regulation</keyword>
<keyword evidence="3 6" id="KW-0238">DNA-binding</keyword>
<organism evidence="6 7">
    <name type="scientific">Helianthus annuus</name>
    <name type="common">Common sunflower</name>
    <dbReference type="NCBI Taxonomy" id="4232"/>
    <lineage>
        <taxon>Eukaryota</taxon>
        <taxon>Viridiplantae</taxon>
        <taxon>Streptophyta</taxon>
        <taxon>Embryophyta</taxon>
        <taxon>Tracheophyta</taxon>
        <taxon>Spermatophyta</taxon>
        <taxon>Magnoliopsida</taxon>
        <taxon>eudicotyledons</taxon>
        <taxon>Gunneridae</taxon>
        <taxon>Pentapetalae</taxon>
        <taxon>asterids</taxon>
        <taxon>campanulids</taxon>
        <taxon>Asterales</taxon>
        <taxon>Asteraceae</taxon>
        <taxon>Asteroideae</taxon>
        <taxon>Heliantheae alliance</taxon>
        <taxon>Heliantheae</taxon>
        <taxon>Helianthus</taxon>
    </lineage>
</organism>
<evidence type="ECO:0000256" key="2">
    <source>
        <dbReference type="ARBA" id="ARBA00023015"/>
    </source>
</evidence>
<sequence>MDGLSDSYVFTHGWSELVNDLVLDRRSTFVFAMAGYKTLEVFVFNHQTSTEIQFKKVDLVVLDDSSYGDDGYDLLIAKLSTAETDVEQGVVGDCEHDNIQLSTFESIFNDIDDSKFDKFFSSLVEMEDVKKKFKDYLNKKTDPKGKAKVVGDESLSSKVKSKFEMDLDNFLIPKNKFHVYTLT</sequence>
<dbReference type="GO" id="GO:0005634">
    <property type="term" value="C:nucleus"/>
    <property type="evidence" value="ECO:0007669"/>
    <property type="project" value="UniProtKB-SubCell"/>
</dbReference>
<dbReference type="AlphaFoldDB" id="A0A9K3GYF8"/>
<comment type="subcellular location">
    <subcellularLocation>
        <location evidence="1">Nucleus</location>
    </subcellularLocation>
</comment>
<protein>
    <submittedName>
        <fullName evidence="6">DNA-binding pseudobarrel domain superfamily</fullName>
    </submittedName>
</protein>
<evidence type="ECO:0000256" key="1">
    <source>
        <dbReference type="ARBA" id="ARBA00004123"/>
    </source>
</evidence>
<proteinExistence type="predicted"/>